<evidence type="ECO:0000259" key="1">
    <source>
        <dbReference type="Pfam" id="PF00534"/>
    </source>
</evidence>
<dbReference type="PANTHER" id="PTHR45947">
    <property type="entry name" value="SULFOQUINOVOSYL TRANSFERASE SQD2"/>
    <property type="match status" value="1"/>
</dbReference>
<comment type="caution">
    <text evidence="2">The sequence shown here is derived from an EMBL/GenBank/DDBJ whole genome shotgun (WGS) entry which is preliminary data.</text>
</comment>
<feature type="domain" description="Glycosyl transferase family 1" evidence="1">
    <location>
        <begin position="180"/>
        <end position="303"/>
    </location>
</feature>
<dbReference type="EMBL" id="QSSN01000019">
    <property type="protein sequence ID" value="RGL84201.1"/>
    <property type="molecule type" value="Genomic_DNA"/>
</dbReference>
<dbReference type="Proteomes" id="UP000261278">
    <property type="component" value="Unassembled WGS sequence"/>
</dbReference>
<evidence type="ECO:0000313" key="3">
    <source>
        <dbReference type="Proteomes" id="UP000261278"/>
    </source>
</evidence>
<gene>
    <name evidence="2" type="ORF">DXC44_15050</name>
</gene>
<evidence type="ECO:0000313" key="2">
    <source>
        <dbReference type="EMBL" id="RGL84201.1"/>
    </source>
</evidence>
<sequence length="359" mass="41297">MIKVLVIVTSHFGFDGISNVATNYYIYQDHTRIKMDLLTINDIPIRLKVEIEKNGDSHFIMNQRNKNPIGYVKSVAVLCRQNKYDLVHIHGNSNTMFVDLVAARLGGVKVRVAHSHNTKCNHTVINRMLKPFFRMNVTDGFACAEEAGMWLFKKGEFRVINNGIDLNRFKFNASLRLHLRKELGVENKLVVGHVGRFSKQKNHQKLIHIFKMLHERRKNTALLMWGEGELKDDIQQMILDINADIRLMGTTTEVEKWLHVMDVIVFPSLFEGLPLFLIEAQALGVKCIVSDTVSPMAKIVDNFTYHSLNDTDEGWAKFIITETISLGHIETHNMITEAGYDIRNNCEQLLEIYNDLIYR</sequence>
<dbReference type="InterPro" id="IPR001296">
    <property type="entry name" value="Glyco_trans_1"/>
</dbReference>
<dbReference type="Pfam" id="PF00534">
    <property type="entry name" value="Glycos_transf_1"/>
    <property type="match status" value="1"/>
</dbReference>
<dbReference type="RefSeq" id="WP_117678306.1">
    <property type="nucleotide sequence ID" value="NZ_JAKKXL010000005.1"/>
</dbReference>
<proteinExistence type="predicted"/>
<keyword evidence="2" id="KW-0808">Transferase</keyword>
<reference evidence="2 3" key="1">
    <citation type="submission" date="2018-08" db="EMBL/GenBank/DDBJ databases">
        <title>A genome reference for cultivated species of the human gut microbiota.</title>
        <authorList>
            <person name="Zou Y."/>
            <person name="Xue W."/>
            <person name="Luo G."/>
        </authorList>
    </citation>
    <scope>NUCLEOTIDE SEQUENCE [LARGE SCALE GENOMIC DNA]</scope>
    <source>
        <strain evidence="2 3">TF05-18</strain>
    </source>
</reference>
<dbReference type="InterPro" id="IPR050194">
    <property type="entry name" value="Glycosyltransferase_grp1"/>
</dbReference>
<dbReference type="GO" id="GO:0016757">
    <property type="term" value="F:glycosyltransferase activity"/>
    <property type="evidence" value="ECO:0007669"/>
    <property type="project" value="TreeGrafter"/>
</dbReference>
<protein>
    <submittedName>
        <fullName evidence="2">Glycosyltransferase family 1 protein</fullName>
    </submittedName>
</protein>
<dbReference type="PANTHER" id="PTHR45947:SF3">
    <property type="entry name" value="SULFOQUINOVOSYL TRANSFERASE SQD2"/>
    <property type="match status" value="1"/>
</dbReference>
<organism evidence="2 3">
    <name type="scientific">Phocaeicola vulgatus</name>
    <name type="common">Bacteroides vulgatus</name>
    <dbReference type="NCBI Taxonomy" id="821"/>
    <lineage>
        <taxon>Bacteria</taxon>
        <taxon>Pseudomonadati</taxon>
        <taxon>Bacteroidota</taxon>
        <taxon>Bacteroidia</taxon>
        <taxon>Bacteroidales</taxon>
        <taxon>Bacteroidaceae</taxon>
        <taxon>Phocaeicola</taxon>
    </lineage>
</organism>
<dbReference type="Gene3D" id="3.40.50.2000">
    <property type="entry name" value="Glycogen Phosphorylase B"/>
    <property type="match status" value="2"/>
</dbReference>
<dbReference type="SUPFAM" id="SSF53756">
    <property type="entry name" value="UDP-Glycosyltransferase/glycogen phosphorylase"/>
    <property type="match status" value="1"/>
</dbReference>
<name>A0A3E4SZA5_PHOVU</name>
<accession>A0A3E4SZA5</accession>
<dbReference type="AlphaFoldDB" id="A0A3E4SZA5"/>